<feature type="region of interest" description="Disordered" evidence="1">
    <location>
        <begin position="1"/>
        <end position="168"/>
    </location>
</feature>
<dbReference type="EMBL" id="JARKIK010000009">
    <property type="protein sequence ID" value="KAK8749462.1"/>
    <property type="molecule type" value="Genomic_DNA"/>
</dbReference>
<feature type="compositionally biased region" description="Acidic residues" evidence="1">
    <location>
        <begin position="41"/>
        <end position="52"/>
    </location>
</feature>
<dbReference type="AlphaFoldDB" id="A0AAW0XYH7"/>
<dbReference type="Proteomes" id="UP001445076">
    <property type="component" value="Unassembled WGS sequence"/>
</dbReference>
<feature type="compositionally biased region" description="Polar residues" evidence="1">
    <location>
        <begin position="122"/>
        <end position="134"/>
    </location>
</feature>
<accession>A0AAW0XYH7</accession>
<feature type="compositionally biased region" description="Low complexity" evidence="1">
    <location>
        <begin position="339"/>
        <end position="353"/>
    </location>
</feature>
<feature type="compositionally biased region" description="Low complexity" evidence="1">
    <location>
        <begin position="79"/>
        <end position="94"/>
    </location>
</feature>
<organism evidence="2 3">
    <name type="scientific">Cherax quadricarinatus</name>
    <name type="common">Australian red claw crayfish</name>
    <dbReference type="NCBI Taxonomy" id="27406"/>
    <lineage>
        <taxon>Eukaryota</taxon>
        <taxon>Metazoa</taxon>
        <taxon>Ecdysozoa</taxon>
        <taxon>Arthropoda</taxon>
        <taxon>Crustacea</taxon>
        <taxon>Multicrustacea</taxon>
        <taxon>Malacostraca</taxon>
        <taxon>Eumalacostraca</taxon>
        <taxon>Eucarida</taxon>
        <taxon>Decapoda</taxon>
        <taxon>Pleocyemata</taxon>
        <taxon>Astacidea</taxon>
        <taxon>Parastacoidea</taxon>
        <taxon>Parastacidae</taxon>
        <taxon>Cherax</taxon>
    </lineage>
</organism>
<name>A0AAW0XYH7_CHEQU</name>
<evidence type="ECO:0000313" key="3">
    <source>
        <dbReference type="Proteomes" id="UP001445076"/>
    </source>
</evidence>
<sequence length="429" mass="45711">QDQSIHAIDTDDEDEDAMEHDETRECSQGLDTEAGQNTREAEEDLGNAEAEAEAASQVSAEAEDSHGESQEAPSESERPQPSAGPSQPSSSSRGVDGPAQTSPRTPLALPRSVNRQERPSSVGRQTLAPFNQLPQYEEGGDDSIVPSTPTLFVPRRGDGFSEAVSSPQVPSGGFVFGSNAELSNPPQTSGLAQMAEGGLIDDTRIDLGQLDEGNRSQPSTPLHRSPTADLGAEGGVSTSEGETMHRETPTIMVTGAEQSNEENSKDSEENFTEADSMAAEVGEEVEDEEEDDAGGEADDDVIDLDEEDEGEEAEADRQASEAEERVGSDSSSQPAQDVSSVPSSTPSSLPSSSQQRRITPITWDDSPQRNRRGRGFHMHRGGRGFLRSPAQGGRGFSINPMMHAPSLMRGGPQRARRSRPGTFPRGSPM</sequence>
<gene>
    <name evidence="2" type="ORF">OTU49_015372</name>
</gene>
<proteinExistence type="predicted"/>
<evidence type="ECO:0000256" key="1">
    <source>
        <dbReference type="SAM" id="MobiDB-lite"/>
    </source>
</evidence>
<protein>
    <submittedName>
        <fullName evidence="2">Uncharacterized protein</fullName>
    </submittedName>
</protein>
<comment type="caution">
    <text evidence="2">The sequence shown here is derived from an EMBL/GenBank/DDBJ whole genome shotgun (WGS) entry which is preliminary data.</text>
</comment>
<feature type="compositionally biased region" description="Acidic residues" evidence="1">
    <location>
        <begin position="10"/>
        <end position="19"/>
    </location>
</feature>
<feature type="non-terminal residue" evidence="2">
    <location>
        <position position="1"/>
    </location>
</feature>
<feature type="compositionally biased region" description="Acidic residues" evidence="1">
    <location>
        <begin position="281"/>
        <end position="314"/>
    </location>
</feature>
<feature type="region of interest" description="Disordered" evidence="1">
    <location>
        <begin position="198"/>
        <end position="429"/>
    </location>
</feature>
<reference evidence="2 3" key="1">
    <citation type="journal article" date="2024" name="BMC Genomics">
        <title>Genome assembly of redclaw crayfish (Cherax quadricarinatus) provides insights into its immune adaptation and hypoxia tolerance.</title>
        <authorList>
            <person name="Liu Z."/>
            <person name="Zheng J."/>
            <person name="Li H."/>
            <person name="Fang K."/>
            <person name="Wang S."/>
            <person name="He J."/>
            <person name="Zhou D."/>
            <person name="Weng S."/>
            <person name="Chi M."/>
            <person name="Gu Z."/>
            <person name="He J."/>
            <person name="Li F."/>
            <person name="Wang M."/>
        </authorList>
    </citation>
    <scope>NUCLEOTIDE SEQUENCE [LARGE SCALE GENOMIC DNA]</scope>
    <source>
        <strain evidence="2">ZL_2023a</strain>
    </source>
</reference>
<keyword evidence="3" id="KW-1185">Reference proteome</keyword>
<feature type="compositionally biased region" description="Polar residues" evidence="1">
    <location>
        <begin position="328"/>
        <end position="338"/>
    </location>
</feature>
<feature type="compositionally biased region" description="Basic residues" evidence="1">
    <location>
        <begin position="369"/>
        <end position="382"/>
    </location>
</feature>
<feature type="compositionally biased region" description="Basic and acidic residues" evidence="1">
    <location>
        <begin position="315"/>
        <end position="327"/>
    </location>
</feature>
<evidence type="ECO:0000313" key="2">
    <source>
        <dbReference type="EMBL" id="KAK8749462.1"/>
    </source>
</evidence>